<evidence type="ECO:0000313" key="2">
    <source>
        <dbReference type="Proteomes" id="UP000006228"/>
    </source>
</evidence>
<protein>
    <submittedName>
        <fullName evidence="1">Uncharacterized protein</fullName>
    </submittedName>
</protein>
<name>E8M3S2_PHOS4</name>
<dbReference type="AlphaFoldDB" id="E8M3S2"/>
<dbReference type="EMBL" id="AEVT01000022">
    <property type="protein sequence ID" value="EGA71361.1"/>
    <property type="molecule type" value="Genomic_DNA"/>
</dbReference>
<dbReference type="Proteomes" id="UP000006228">
    <property type="component" value="Unassembled WGS sequence"/>
</dbReference>
<comment type="caution">
    <text evidence="1">The sequence shown here is derived from an EMBL/GenBank/DDBJ whole genome shotgun (WGS) entry which is preliminary data.</text>
</comment>
<organism evidence="1 2">
    <name type="scientific">Vibrio sinaloensis DSM 21326</name>
    <dbReference type="NCBI Taxonomy" id="945550"/>
    <lineage>
        <taxon>Bacteria</taxon>
        <taxon>Pseudomonadati</taxon>
        <taxon>Pseudomonadota</taxon>
        <taxon>Gammaproteobacteria</taxon>
        <taxon>Vibrionales</taxon>
        <taxon>Vibrionaceae</taxon>
        <taxon>Vibrio</taxon>
        <taxon>Vibrio oreintalis group</taxon>
    </lineage>
</organism>
<evidence type="ECO:0000313" key="1">
    <source>
        <dbReference type="EMBL" id="EGA71361.1"/>
    </source>
</evidence>
<sequence length="38" mass="4328">MASILFDKKNKATKQLVGVMLAQNQLAQFWLDKQLIGH</sequence>
<proteinExistence type="predicted"/>
<accession>E8M3S2</accession>
<gene>
    <name evidence="1" type="ORF">VISI1226_11354</name>
</gene>
<reference evidence="1 2" key="1">
    <citation type="journal article" date="2012" name="Int. J. Syst. Evol. Microbiol.">
        <title>Vibrio caribbeanicus sp. nov., isolated from the marine sponge Scleritoderma cyanea.</title>
        <authorList>
            <person name="Hoffmann M."/>
            <person name="Monday S.R."/>
            <person name="Allard M.W."/>
            <person name="Strain E.A."/>
            <person name="Whittaker P."/>
            <person name="Naum M."/>
            <person name="McCarthy P.J."/>
            <person name="Lopez J.V."/>
            <person name="Fischer M."/>
            <person name="Brown E.W."/>
        </authorList>
    </citation>
    <scope>NUCLEOTIDE SEQUENCE [LARGE SCALE GENOMIC DNA]</scope>
    <source>
        <strain evidence="2">DSMZ 21326</strain>
    </source>
</reference>